<protein>
    <submittedName>
        <fullName evidence="2">Uncharacterized protein</fullName>
    </submittedName>
</protein>
<accession>A0A6J4NEW9</accession>
<dbReference type="EMBL" id="CADCUQ010000163">
    <property type="protein sequence ID" value="CAA9380907.1"/>
    <property type="molecule type" value="Genomic_DNA"/>
</dbReference>
<proteinExistence type="predicted"/>
<name>A0A6J4NEW9_9BACT</name>
<evidence type="ECO:0000256" key="1">
    <source>
        <dbReference type="SAM" id="MobiDB-lite"/>
    </source>
</evidence>
<reference evidence="2" key="1">
    <citation type="submission" date="2020-02" db="EMBL/GenBank/DDBJ databases">
        <authorList>
            <person name="Meier V. D."/>
        </authorList>
    </citation>
    <scope>NUCLEOTIDE SEQUENCE</scope>
    <source>
        <strain evidence="2">AVDCRST_MAG64</strain>
    </source>
</reference>
<feature type="region of interest" description="Disordered" evidence="1">
    <location>
        <begin position="1"/>
        <end position="27"/>
    </location>
</feature>
<gene>
    <name evidence="2" type="ORF">AVDCRST_MAG64-638</name>
</gene>
<organism evidence="2">
    <name type="scientific">uncultured Phycisphaerae bacterium</name>
    <dbReference type="NCBI Taxonomy" id="904963"/>
    <lineage>
        <taxon>Bacteria</taxon>
        <taxon>Pseudomonadati</taxon>
        <taxon>Planctomycetota</taxon>
        <taxon>Phycisphaerae</taxon>
        <taxon>environmental samples</taxon>
    </lineage>
</organism>
<evidence type="ECO:0000313" key="2">
    <source>
        <dbReference type="EMBL" id="CAA9380907.1"/>
    </source>
</evidence>
<sequence>MRAHPRAGWLAKPQAAEGPRTRADQTGSEFKIGSAAAPPDACDRSELQPGNDMFDLLWDLHQQRRINDAEGRADDADRQAGDAGRELADLRRSVERLALANAALWELLRDRLKLGDQELLDKMQDIDLRNGRQDGRVTPVGESPMCGRCNRRLSPRHERCMYCGAPNGLFQPFTVR</sequence>
<dbReference type="AlphaFoldDB" id="A0A6J4NEW9"/>